<feature type="coiled-coil region" evidence="5">
    <location>
        <begin position="349"/>
        <end position="487"/>
    </location>
</feature>
<dbReference type="SMART" id="SM00368">
    <property type="entry name" value="LRR_RI"/>
    <property type="match status" value="5"/>
</dbReference>
<dbReference type="SUPFAM" id="SSF52047">
    <property type="entry name" value="RNI-like"/>
    <property type="match status" value="1"/>
</dbReference>
<protein>
    <submittedName>
        <fullName evidence="7">Leucine-rich repeat-containing protein 45 isoform X2</fullName>
    </submittedName>
</protein>
<evidence type="ECO:0000256" key="4">
    <source>
        <dbReference type="ARBA" id="ARBA00023212"/>
    </source>
</evidence>
<evidence type="ECO:0000256" key="5">
    <source>
        <dbReference type="SAM" id="Coils"/>
    </source>
</evidence>
<proteinExistence type="predicted"/>
<dbReference type="AlphaFoldDB" id="A0AAJ7TTP6"/>
<dbReference type="GO" id="GO:0005886">
    <property type="term" value="C:plasma membrane"/>
    <property type="evidence" value="ECO:0007669"/>
    <property type="project" value="TreeGrafter"/>
</dbReference>
<dbReference type="Pfam" id="PF13516">
    <property type="entry name" value="LRR_6"/>
    <property type="match status" value="3"/>
</dbReference>
<accession>A0AAJ7TTP6</accession>
<keyword evidence="2" id="KW-0963">Cytoplasm</keyword>
<reference evidence="7" key="1">
    <citation type="submission" date="2025-08" db="UniProtKB">
        <authorList>
            <consortium name="RefSeq"/>
        </authorList>
    </citation>
    <scope>IDENTIFICATION</scope>
    <source>
        <tissue evidence="7">Sperm</tissue>
    </source>
</reference>
<keyword evidence="6" id="KW-1185">Reference proteome</keyword>
<organism evidence="6 7">
    <name type="scientific">Petromyzon marinus</name>
    <name type="common">Sea lamprey</name>
    <dbReference type="NCBI Taxonomy" id="7757"/>
    <lineage>
        <taxon>Eukaryota</taxon>
        <taxon>Metazoa</taxon>
        <taxon>Chordata</taxon>
        <taxon>Craniata</taxon>
        <taxon>Vertebrata</taxon>
        <taxon>Cyclostomata</taxon>
        <taxon>Hyperoartia</taxon>
        <taxon>Petromyzontiformes</taxon>
        <taxon>Petromyzontidae</taxon>
        <taxon>Petromyzon</taxon>
    </lineage>
</organism>
<dbReference type="PANTHER" id="PTHR23170">
    <property type="entry name" value="NY-REN-58 ANTIGEN"/>
    <property type="match status" value="1"/>
</dbReference>
<dbReference type="CTD" id="201255"/>
<evidence type="ECO:0000256" key="2">
    <source>
        <dbReference type="ARBA" id="ARBA00022490"/>
    </source>
</evidence>
<evidence type="ECO:0000256" key="1">
    <source>
        <dbReference type="ARBA" id="ARBA00004300"/>
    </source>
</evidence>
<feature type="coiled-coil region" evidence="5">
    <location>
        <begin position="524"/>
        <end position="629"/>
    </location>
</feature>
<name>A0AAJ7TTP6_PETMA</name>
<dbReference type="Proteomes" id="UP001318040">
    <property type="component" value="Chromosome 37"/>
</dbReference>
<dbReference type="InterPro" id="IPR001611">
    <property type="entry name" value="Leu-rich_rpt"/>
</dbReference>
<evidence type="ECO:0000313" key="7">
    <source>
        <dbReference type="RefSeq" id="XP_032822825.1"/>
    </source>
</evidence>
<keyword evidence="4" id="KW-0206">Cytoskeleton</keyword>
<evidence type="ECO:0000256" key="3">
    <source>
        <dbReference type="ARBA" id="ARBA00023054"/>
    </source>
</evidence>
<dbReference type="GeneID" id="116949526"/>
<dbReference type="InterPro" id="IPR052116">
    <property type="entry name" value="Centro_Cilium_Assembly"/>
</dbReference>
<dbReference type="Gene3D" id="3.80.10.10">
    <property type="entry name" value="Ribonuclease Inhibitor"/>
    <property type="match status" value="2"/>
</dbReference>
<gene>
    <name evidence="7" type="primary">LRRC45</name>
</gene>
<dbReference type="GO" id="GO:0005813">
    <property type="term" value="C:centrosome"/>
    <property type="evidence" value="ECO:0007669"/>
    <property type="project" value="UniProtKB-SubCell"/>
</dbReference>
<evidence type="ECO:0000313" key="6">
    <source>
        <dbReference type="Proteomes" id="UP001318040"/>
    </source>
</evidence>
<comment type="subcellular location">
    <subcellularLocation>
        <location evidence="1">Cytoplasm</location>
        <location evidence="1">Cytoskeleton</location>
        <location evidence="1">Microtubule organizing center</location>
        <location evidence="1">Centrosome</location>
    </subcellularLocation>
</comment>
<dbReference type="InterPro" id="IPR032675">
    <property type="entry name" value="LRR_dom_sf"/>
</dbReference>
<keyword evidence="3 5" id="KW-0175">Coiled coil</keyword>
<sequence>MDALRRLYVALCTEGRQEPLDCVLRQMREDGPSEGGGGGGGGSEGARLDLAGQGIPADACAVLGRALADDSLFAELSLADCMLSEEGAAALVQGLCSNVRVRVLDLKGNNLRGRGAEALAKLLRQNGSIQRLILEWNSLGVSDASFSLLAESLGVNSSLVQLDLRNNQIDARGAGDIATALRRNGTLQELDLRWNNLGLLGGRALLEGLLQNRALVRLEAAGNNIPSDIIKAMEQAVCRTTERNASAREAQGRTQLLTREIGHLQHEHKKQFLDLMDTIERQKEEMARSNRLQMSESNAKLGEHRVRELGELLRRTDDERVTAKKTYAHTLAREREEWSRREGKLQTELSTARENNIELQHKAAELERRCHVQQEQIFQLKQDLTHSAADLRLRVTQAEERVEEEKKRFKQNLEDAESLRQKEVEHMNRHLSESERCLQERIQRLENTRLALEEDLCQARAALVTERARAEEELAKARSQARHEERQRTTQLEERCRLLGLAREEAEARAAQHAQAAADAGARNARLLLDAEALKRRAEELSHELAGKREEVAGEVQRVRLEMQEKIGHLEAERTHQEGLREKIAALERQLKGQASSHRESLRDRDAEIASLRESVRAREAEATRAREEEAQRARGLQAAVLTYLHGAPALSPLAASAHART</sequence>
<dbReference type="PANTHER" id="PTHR23170:SF3">
    <property type="entry name" value="LEUCINE-RICH REPEAT-CONTAINING PROTEIN 45"/>
    <property type="match status" value="1"/>
</dbReference>
<dbReference type="RefSeq" id="XP_032822825.1">
    <property type="nucleotide sequence ID" value="XM_032966934.1"/>
</dbReference>